<dbReference type="EMBL" id="ML742121">
    <property type="protein sequence ID" value="KAE8149504.1"/>
    <property type="molecule type" value="Genomic_DNA"/>
</dbReference>
<reference evidence="1 2" key="1">
    <citation type="submission" date="2019-04" db="EMBL/GenBank/DDBJ databases">
        <title>Friends and foes A comparative genomics study of 23 Aspergillus species from section Flavi.</title>
        <authorList>
            <consortium name="DOE Joint Genome Institute"/>
            <person name="Kjaerbolling I."/>
            <person name="Vesth T."/>
            <person name="Frisvad J.C."/>
            <person name="Nybo J.L."/>
            <person name="Theobald S."/>
            <person name="Kildgaard S."/>
            <person name="Isbrandt T."/>
            <person name="Kuo A."/>
            <person name="Sato A."/>
            <person name="Lyhne E.K."/>
            <person name="Kogle M.E."/>
            <person name="Wiebenga A."/>
            <person name="Kun R.S."/>
            <person name="Lubbers R.J."/>
            <person name="Makela M.R."/>
            <person name="Barry K."/>
            <person name="Chovatia M."/>
            <person name="Clum A."/>
            <person name="Daum C."/>
            <person name="Haridas S."/>
            <person name="He G."/>
            <person name="LaButti K."/>
            <person name="Lipzen A."/>
            <person name="Mondo S."/>
            <person name="Riley R."/>
            <person name="Salamov A."/>
            <person name="Simmons B.A."/>
            <person name="Magnuson J.K."/>
            <person name="Henrissat B."/>
            <person name="Mortensen U.H."/>
            <person name="Larsen T.O."/>
            <person name="Devries R.P."/>
            <person name="Grigoriev I.V."/>
            <person name="Machida M."/>
            <person name="Baker S.E."/>
            <person name="Andersen M.R."/>
        </authorList>
    </citation>
    <scope>NUCLEOTIDE SEQUENCE [LARGE SCALE GENOMIC DNA]</scope>
    <source>
        <strain evidence="1 2">IBT 18842</strain>
    </source>
</reference>
<name>A0A5N6TT86_ASPAV</name>
<evidence type="ECO:0000313" key="1">
    <source>
        <dbReference type="EMBL" id="KAE8149504.1"/>
    </source>
</evidence>
<evidence type="ECO:0000313" key="2">
    <source>
        <dbReference type="Proteomes" id="UP000325780"/>
    </source>
</evidence>
<dbReference type="AlphaFoldDB" id="A0A5N6TT86"/>
<organism evidence="1 2">
    <name type="scientific">Aspergillus avenaceus</name>
    <dbReference type="NCBI Taxonomy" id="36643"/>
    <lineage>
        <taxon>Eukaryota</taxon>
        <taxon>Fungi</taxon>
        <taxon>Dikarya</taxon>
        <taxon>Ascomycota</taxon>
        <taxon>Pezizomycotina</taxon>
        <taxon>Eurotiomycetes</taxon>
        <taxon>Eurotiomycetidae</taxon>
        <taxon>Eurotiales</taxon>
        <taxon>Aspergillaceae</taxon>
        <taxon>Aspergillus</taxon>
        <taxon>Aspergillus subgen. Circumdati</taxon>
    </lineage>
</organism>
<accession>A0A5N6TT86</accession>
<gene>
    <name evidence="1" type="ORF">BDV25DRAFT_140763</name>
</gene>
<dbReference type="Proteomes" id="UP000325780">
    <property type="component" value="Unassembled WGS sequence"/>
</dbReference>
<sequence>MDIPGTDPDSCPENGRIAIASRALRDEWDKHSQHLGARPARDPISASYLETLGQLTEVRDEWVHWAERTGVYAGYIDVEASISEDQQTYHQNVEVMKACVVCFFKIYDNRYTTDPSPSERGWSNIFEIVERLRRNMNNLQNAFQTGRYNIWEG</sequence>
<protein>
    <submittedName>
        <fullName evidence="1">Uncharacterized protein</fullName>
    </submittedName>
</protein>
<proteinExistence type="predicted"/>
<keyword evidence="2" id="KW-1185">Reference proteome</keyword>